<dbReference type="EMBL" id="LAZR01029385">
    <property type="protein sequence ID" value="KKL59736.1"/>
    <property type="molecule type" value="Genomic_DNA"/>
</dbReference>
<evidence type="ECO:0000313" key="1">
    <source>
        <dbReference type="EMBL" id="KKL59736.1"/>
    </source>
</evidence>
<protein>
    <recommendedName>
        <fullName evidence="2">Class I SAM-dependent methyltransferase</fullName>
    </recommendedName>
</protein>
<organism evidence="1">
    <name type="scientific">marine sediment metagenome</name>
    <dbReference type="NCBI Taxonomy" id="412755"/>
    <lineage>
        <taxon>unclassified sequences</taxon>
        <taxon>metagenomes</taxon>
        <taxon>ecological metagenomes</taxon>
    </lineage>
</organism>
<proteinExistence type="predicted"/>
<comment type="caution">
    <text evidence="1">The sequence shown here is derived from an EMBL/GenBank/DDBJ whole genome shotgun (WGS) entry which is preliminary data.</text>
</comment>
<dbReference type="Pfam" id="PF13578">
    <property type="entry name" value="Methyltransf_24"/>
    <property type="match status" value="1"/>
</dbReference>
<dbReference type="SUPFAM" id="SSF53335">
    <property type="entry name" value="S-adenosyl-L-methionine-dependent methyltransferases"/>
    <property type="match status" value="1"/>
</dbReference>
<accession>A0A0F9E0V8</accession>
<dbReference type="Gene3D" id="3.40.50.150">
    <property type="entry name" value="Vaccinia Virus protein VP39"/>
    <property type="match status" value="1"/>
</dbReference>
<evidence type="ECO:0008006" key="2">
    <source>
        <dbReference type="Google" id="ProtNLM"/>
    </source>
</evidence>
<reference evidence="1" key="1">
    <citation type="journal article" date="2015" name="Nature">
        <title>Complex archaea that bridge the gap between prokaryotes and eukaryotes.</title>
        <authorList>
            <person name="Spang A."/>
            <person name="Saw J.H."/>
            <person name="Jorgensen S.L."/>
            <person name="Zaremba-Niedzwiedzka K."/>
            <person name="Martijn J."/>
            <person name="Lind A.E."/>
            <person name="van Eijk R."/>
            <person name="Schleper C."/>
            <person name="Guy L."/>
            <person name="Ettema T.J."/>
        </authorList>
    </citation>
    <scope>NUCLEOTIDE SEQUENCE</scope>
</reference>
<sequence>MDVKRVLKAAYTTLKRPTVLTYRLRLIALNRGFRRRRARWLCDITGFPLGSVEAAIREIEQDTEFVTELRASLLRYTQHFPMRTDFMVASNGSSLFFHCVSVYALVRLVQPSVIVETGGTPGKSSAFITRALQRNQKGHLHTIDLPPVETDKKIRSGQMHALRPQGVRSNWCVPGSLQGYQTLLEGCSETVLPHVLFELGEIPMFIHDSDHSYENMRWELEAAFPFVPDRGLFWSDDITTNSAWADFCVAHGLAPHNFTSQGVAAKVSTLQ</sequence>
<dbReference type="InterPro" id="IPR029063">
    <property type="entry name" value="SAM-dependent_MTases_sf"/>
</dbReference>
<gene>
    <name evidence="1" type="ORF">LCGC14_2212340</name>
</gene>
<dbReference type="AlphaFoldDB" id="A0A0F9E0V8"/>
<name>A0A0F9E0V8_9ZZZZ</name>